<protein>
    <recommendedName>
        <fullName evidence="3">DUF6286 domain-containing protein</fullName>
    </recommendedName>
</protein>
<organism evidence="4 5">
    <name type="scientific">Streptomyces qinglanensis</name>
    <dbReference type="NCBI Taxonomy" id="943816"/>
    <lineage>
        <taxon>Bacteria</taxon>
        <taxon>Bacillati</taxon>
        <taxon>Actinomycetota</taxon>
        <taxon>Actinomycetes</taxon>
        <taxon>Kitasatosporales</taxon>
        <taxon>Streptomycetaceae</taxon>
        <taxon>Streptomyces</taxon>
    </lineage>
</organism>
<evidence type="ECO:0000313" key="4">
    <source>
        <dbReference type="EMBL" id="SER30037.1"/>
    </source>
</evidence>
<evidence type="ECO:0000313" key="5">
    <source>
        <dbReference type="Proteomes" id="UP000182841"/>
    </source>
</evidence>
<feature type="transmembrane region" description="Helical" evidence="2">
    <location>
        <begin position="95"/>
        <end position="113"/>
    </location>
</feature>
<dbReference type="EMBL" id="FOGO01000001">
    <property type="protein sequence ID" value="SER30037.1"/>
    <property type="molecule type" value="Genomic_DNA"/>
</dbReference>
<feature type="region of interest" description="Disordered" evidence="1">
    <location>
        <begin position="1"/>
        <end position="82"/>
    </location>
</feature>
<keyword evidence="5" id="KW-1185">Reference proteome</keyword>
<accession>A0A1H9N2N7</accession>
<evidence type="ECO:0000256" key="2">
    <source>
        <dbReference type="SAM" id="Phobius"/>
    </source>
</evidence>
<keyword evidence="2" id="KW-0472">Membrane</keyword>
<dbReference type="AlphaFoldDB" id="A0A1H9N2N7"/>
<dbReference type="Pfam" id="PF19803">
    <property type="entry name" value="DUF6286"/>
    <property type="match status" value="1"/>
</dbReference>
<keyword evidence="2" id="KW-1133">Transmembrane helix</keyword>
<feature type="compositionally biased region" description="Low complexity" evidence="1">
    <location>
        <begin position="63"/>
        <end position="73"/>
    </location>
</feature>
<keyword evidence="2" id="KW-0812">Transmembrane</keyword>
<reference evidence="5" key="1">
    <citation type="submission" date="2016-10" db="EMBL/GenBank/DDBJ databases">
        <authorList>
            <person name="Varghese N."/>
            <person name="Submissions S."/>
        </authorList>
    </citation>
    <scope>NUCLEOTIDE SEQUENCE [LARGE SCALE GENOMIC DNA]</scope>
    <source>
        <strain evidence="5">CGMCC 4.6825</strain>
    </source>
</reference>
<evidence type="ECO:0000259" key="3">
    <source>
        <dbReference type="Pfam" id="PF19803"/>
    </source>
</evidence>
<feature type="compositionally biased region" description="Low complexity" evidence="1">
    <location>
        <begin position="34"/>
        <end position="56"/>
    </location>
</feature>
<name>A0A1H9N2N7_9ACTN</name>
<feature type="transmembrane region" description="Helical" evidence="2">
    <location>
        <begin position="143"/>
        <end position="165"/>
    </location>
</feature>
<dbReference type="STRING" id="943816.AN217_11815"/>
<dbReference type="RefSeq" id="WP_079171620.1">
    <property type="nucleotide sequence ID" value="NZ_FOGO01000001.1"/>
</dbReference>
<dbReference type="Proteomes" id="UP000182841">
    <property type="component" value="Unassembled WGS sequence"/>
</dbReference>
<feature type="domain" description="DUF6286" evidence="3">
    <location>
        <begin position="154"/>
        <end position="258"/>
    </location>
</feature>
<evidence type="ECO:0000256" key="1">
    <source>
        <dbReference type="SAM" id="MobiDB-lite"/>
    </source>
</evidence>
<dbReference type="InterPro" id="IPR046253">
    <property type="entry name" value="DUF6286"/>
</dbReference>
<sequence>MTPAGDTGAPHPNGAGRRGAGTTSEKAPQTPGAPGSTELPETPETPEGPSDPEAAGPTPPSASGPSGSGAAPPEEADGPGAGAGKAGRFWSVRRVPAGVVALLLFAGTGILLYDAASVRAGRTGMAWRRTLTDELASRRLDDVLMLAGAAVLAALGLWLLVLALTPGKRSLLTMRPDVPGVRAGLERSAAALVLRDRAMEVSGVQAVRVTVSRRRVRARATAHFRDLAEVRGDLDGALRAGIAELGLAGRPGLAVQVRRPPKRR</sequence>
<proteinExistence type="predicted"/>
<gene>
    <name evidence="4" type="ORF">SAMN05421870_10136</name>
</gene>